<gene>
    <name evidence="8" type="ORF">LODBEIA_P25960</name>
</gene>
<sequence>MSTSTSTGLPPNWTIKISKTHNKEYYLNQSTKESSWDPPYGTNKEQLALYIQRLKNNGYKPLANEEGKVRISHILIKNSSSRKPKSWKSPDGISISRDEAIAVAKKHLVKILNGEATFADIAETESDCSSHSRGGDLGFFGKREMQPAFETTAFGLHVGEISDVIETDSGIHILQRTG</sequence>
<feature type="domain" description="PpiC" evidence="7">
    <location>
        <begin position="66"/>
        <end position="178"/>
    </location>
</feature>
<dbReference type="SUPFAM" id="SSF51045">
    <property type="entry name" value="WW domain"/>
    <property type="match status" value="1"/>
</dbReference>
<dbReference type="EMBL" id="OZ022407">
    <property type="protein sequence ID" value="CAK9438372.1"/>
    <property type="molecule type" value="Genomic_DNA"/>
</dbReference>
<dbReference type="PANTHER" id="PTHR10657">
    <property type="entry name" value="PEPTIDYL-PROLYL CIS-TRANS ISOMERASE"/>
    <property type="match status" value="1"/>
</dbReference>
<dbReference type="InterPro" id="IPR000297">
    <property type="entry name" value="PPIase_PpiC"/>
</dbReference>
<evidence type="ECO:0000256" key="2">
    <source>
        <dbReference type="ARBA" id="ARBA00023110"/>
    </source>
</evidence>
<keyword evidence="2 4" id="KW-0697">Rotamase</keyword>
<dbReference type="PROSITE" id="PS50020">
    <property type="entry name" value="WW_DOMAIN_2"/>
    <property type="match status" value="1"/>
</dbReference>
<evidence type="ECO:0000256" key="4">
    <source>
        <dbReference type="PROSITE-ProRule" id="PRU00278"/>
    </source>
</evidence>
<dbReference type="PROSITE" id="PS01159">
    <property type="entry name" value="WW_DOMAIN_1"/>
    <property type="match status" value="1"/>
</dbReference>
<keyword evidence="9" id="KW-1185">Reference proteome</keyword>
<dbReference type="InterPro" id="IPR046357">
    <property type="entry name" value="PPIase_dom_sf"/>
</dbReference>
<dbReference type="Proteomes" id="UP001497383">
    <property type="component" value="Chromosome 3"/>
</dbReference>
<evidence type="ECO:0000313" key="9">
    <source>
        <dbReference type="Proteomes" id="UP001497383"/>
    </source>
</evidence>
<dbReference type="InterPro" id="IPR001202">
    <property type="entry name" value="WW_dom"/>
</dbReference>
<dbReference type="InterPro" id="IPR036020">
    <property type="entry name" value="WW_dom_sf"/>
</dbReference>
<evidence type="ECO:0000256" key="3">
    <source>
        <dbReference type="ARBA" id="ARBA00023235"/>
    </source>
</evidence>
<evidence type="ECO:0000259" key="6">
    <source>
        <dbReference type="PROSITE" id="PS50020"/>
    </source>
</evidence>
<keyword evidence="3 4" id="KW-0413">Isomerase</keyword>
<dbReference type="PROSITE" id="PS50198">
    <property type="entry name" value="PPIC_PPIASE_2"/>
    <property type="match status" value="1"/>
</dbReference>
<dbReference type="SUPFAM" id="SSF54534">
    <property type="entry name" value="FKBP-like"/>
    <property type="match status" value="1"/>
</dbReference>
<dbReference type="EC" id="5.2.1.8" evidence="5"/>
<dbReference type="InterPro" id="IPR051370">
    <property type="entry name" value="PPIase_Pin1"/>
</dbReference>
<reference evidence="8 9" key="1">
    <citation type="submission" date="2024-03" db="EMBL/GenBank/DDBJ databases">
        <authorList>
            <person name="Brejova B."/>
        </authorList>
    </citation>
    <scope>NUCLEOTIDE SEQUENCE [LARGE SCALE GENOMIC DNA]</scope>
    <source>
        <strain evidence="8 9">CBS 14171</strain>
    </source>
</reference>
<dbReference type="Pfam" id="PF00397">
    <property type="entry name" value="WW"/>
    <property type="match status" value="1"/>
</dbReference>
<proteinExistence type="predicted"/>
<comment type="catalytic activity">
    <reaction evidence="1 5">
        <text>[protein]-peptidylproline (omega=180) = [protein]-peptidylproline (omega=0)</text>
        <dbReference type="Rhea" id="RHEA:16237"/>
        <dbReference type="Rhea" id="RHEA-COMP:10747"/>
        <dbReference type="Rhea" id="RHEA-COMP:10748"/>
        <dbReference type="ChEBI" id="CHEBI:83833"/>
        <dbReference type="ChEBI" id="CHEBI:83834"/>
        <dbReference type="EC" id="5.2.1.8"/>
    </reaction>
</comment>
<dbReference type="PANTHER" id="PTHR10657:SF4">
    <property type="entry name" value="PEPTIDYL-PROLYL CIS-TRANS ISOMERASE-RELATED"/>
    <property type="match status" value="1"/>
</dbReference>
<evidence type="ECO:0000256" key="5">
    <source>
        <dbReference type="RuleBase" id="RU363014"/>
    </source>
</evidence>
<feature type="domain" description="WW" evidence="6">
    <location>
        <begin position="7"/>
        <end position="41"/>
    </location>
</feature>
<dbReference type="Pfam" id="PF00639">
    <property type="entry name" value="Rotamase"/>
    <property type="match status" value="1"/>
</dbReference>
<protein>
    <recommendedName>
        <fullName evidence="5">Peptidyl-prolyl cis-trans isomerase</fullName>
        <ecNumber evidence="5">5.2.1.8</ecNumber>
    </recommendedName>
</protein>
<dbReference type="Gene3D" id="2.20.70.10">
    <property type="match status" value="1"/>
</dbReference>
<evidence type="ECO:0000313" key="8">
    <source>
        <dbReference type="EMBL" id="CAK9438372.1"/>
    </source>
</evidence>
<dbReference type="GeneID" id="92207792"/>
<name>A0ABP0ZQ97_9ASCO</name>
<dbReference type="RefSeq" id="XP_066829534.1">
    <property type="nucleotide sequence ID" value="XM_066972612.1"/>
</dbReference>
<accession>A0ABP0ZQ97</accession>
<organism evidence="8 9">
    <name type="scientific">Lodderomyces beijingensis</name>
    <dbReference type="NCBI Taxonomy" id="1775926"/>
    <lineage>
        <taxon>Eukaryota</taxon>
        <taxon>Fungi</taxon>
        <taxon>Dikarya</taxon>
        <taxon>Ascomycota</taxon>
        <taxon>Saccharomycotina</taxon>
        <taxon>Pichiomycetes</taxon>
        <taxon>Debaryomycetaceae</taxon>
        <taxon>Candida/Lodderomyces clade</taxon>
        <taxon>Lodderomyces</taxon>
    </lineage>
</organism>
<evidence type="ECO:0000256" key="1">
    <source>
        <dbReference type="ARBA" id="ARBA00000971"/>
    </source>
</evidence>
<evidence type="ECO:0000259" key="7">
    <source>
        <dbReference type="PROSITE" id="PS50198"/>
    </source>
</evidence>
<dbReference type="SMART" id="SM00456">
    <property type="entry name" value="WW"/>
    <property type="match status" value="1"/>
</dbReference>
<dbReference type="CDD" id="cd00201">
    <property type="entry name" value="WW"/>
    <property type="match status" value="1"/>
</dbReference>
<dbReference type="Gene3D" id="3.10.50.40">
    <property type="match status" value="1"/>
</dbReference>